<sequence>MLHLKQDIKDLKRLEQIVVIFFEEGLGYYVTQSKLEGYLPFLKRMWMGGSQQKDGEAQAKRLRRAFERCGPTFVKLGQLLSLRPDLVPLEFSQEFEKLQDSVETVPFAEVKAIVEEELGDSLTKLFAQFSEKPIAAASMAQVHKAKLHSGEVVAVKVQRPGIREIIDTDLDILFFAASHMEKHSTFLHHYRPLEIVKEFALWTRKELNFLVEAQNAVRLKEELKREKKVTAPTIYHMYCSKRVLTMEYIEGVKLGDVEGLKRLHISREQISMTYFMTILHQALICGFFHADPHPANIFVQKNGKLVFLDCGIMGELSVEDRHAVTRFILSVPEKNPEKSLQCILALARDVGNADLVSFKEETLPILRDVYSNAIGQKSIGNAVYQIISKGARYDVHFDPSHVLMAKAIYQAEGLGLKLNPKFKVAEGLKMFTDTYLKEYYKPTALAKRTMKALWSHKDLVLELPDHINTFLDQIERKAGEREQQGRGVDAQLLRMEWQLEQSNRLMHLGTIVILLITSAFLLLYFEGARALFGVPLSLYLFVAALCFIMYLLFTHKTKEGEEHHL</sequence>
<dbReference type="PANTHER" id="PTHR10566:SF113">
    <property type="entry name" value="PROTEIN ACTIVITY OF BC1 COMPLEX KINASE 7, CHLOROPLASTIC"/>
    <property type="match status" value="1"/>
</dbReference>
<gene>
    <name evidence="4" type="ORF">A2912_00535</name>
</gene>
<feature type="transmembrane region" description="Helical" evidence="2">
    <location>
        <begin position="531"/>
        <end position="553"/>
    </location>
</feature>
<dbReference type="Pfam" id="PF03109">
    <property type="entry name" value="ABC1"/>
    <property type="match status" value="1"/>
</dbReference>
<reference evidence="4 5" key="1">
    <citation type="journal article" date="2016" name="Nat. Commun.">
        <title>Thousands of microbial genomes shed light on interconnected biogeochemical processes in an aquifer system.</title>
        <authorList>
            <person name="Anantharaman K."/>
            <person name="Brown C.T."/>
            <person name="Hug L.A."/>
            <person name="Sharon I."/>
            <person name="Castelle C.J."/>
            <person name="Probst A.J."/>
            <person name="Thomas B.C."/>
            <person name="Singh A."/>
            <person name="Wilkins M.J."/>
            <person name="Karaoz U."/>
            <person name="Brodie E.L."/>
            <person name="Williams K.H."/>
            <person name="Hubbard S.S."/>
            <person name="Banfield J.F."/>
        </authorList>
    </citation>
    <scope>NUCLEOTIDE SEQUENCE [LARGE SCALE GENOMIC DNA]</scope>
</reference>
<proteinExistence type="inferred from homology"/>
<dbReference type="InterPro" id="IPR004147">
    <property type="entry name" value="ABC1_dom"/>
</dbReference>
<dbReference type="GO" id="GO:0005524">
    <property type="term" value="F:ATP binding"/>
    <property type="evidence" value="ECO:0007669"/>
    <property type="project" value="InterPro"/>
</dbReference>
<evidence type="ECO:0000256" key="2">
    <source>
        <dbReference type="SAM" id="Phobius"/>
    </source>
</evidence>
<dbReference type="Proteomes" id="UP000178122">
    <property type="component" value="Unassembled WGS sequence"/>
</dbReference>
<name>A0A1G1YUV0_9BACT</name>
<dbReference type="Gene3D" id="1.10.510.10">
    <property type="entry name" value="Transferase(Phosphotransferase) domain 1"/>
    <property type="match status" value="1"/>
</dbReference>
<evidence type="ECO:0000259" key="3">
    <source>
        <dbReference type="PROSITE" id="PS50011"/>
    </source>
</evidence>
<keyword evidence="2" id="KW-0812">Transmembrane</keyword>
<dbReference type="CDD" id="cd05121">
    <property type="entry name" value="ABC1_ADCK3-like"/>
    <property type="match status" value="1"/>
</dbReference>
<evidence type="ECO:0000256" key="1">
    <source>
        <dbReference type="ARBA" id="ARBA00009670"/>
    </source>
</evidence>
<dbReference type="InterPro" id="IPR050154">
    <property type="entry name" value="UbiB_kinase"/>
</dbReference>
<dbReference type="SUPFAM" id="SSF56112">
    <property type="entry name" value="Protein kinase-like (PK-like)"/>
    <property type="match status" value="1"/>
</dbReference>
<feature type="transmembrane region" description="Helical" evidence="2">
    <location>
        <begin position="505"/>
        <end position="525"/>
    </location>
</feature>
<keyword evidence="2" id="KW-1133">Transmembrane helix</keyword>
<dbReference type="AlphaFoldDB" id="A0A1G1YUV0"/>
<organism evidence="4 5">
    <name type="scientific">Candidatus Buchananbacteria bacterium RIFCSPLOWO2_01_FULL_40_23b</name>
    <dbReference type="NCBI Taxonomy" id="1797544"/>
    <lineage>
        <taxon>Bacteria</taxon>
        <taxon>Candidatus Buchananiibacteriota</taxon>
    </lineage>
</organism>
<protein>
    <recommendedName>
        <fullName evidence="3">Protein kinase domain-containing protein</fullName>
    </recommendedName>
</protein>
<evidence type="ECO:0000313" key="5">
    <source>
        <dbReference type="Proteomes" id="UP000178122"/>
    </source>
</evidence>
<dbReference type="PANTHER" id="PTHR10566">
    <property type="entry name" value="CHAPERONE-ACTIVITY OF BC1 COMPLEX CABC1 -RELATED"/>
    <property type="match status" value="1"/>
</dbReference>
<dbReference type="EMBL" id="MHIN01000012">
    <property type="protein sequence ID" value="OGY55546.1"/>
    <property type="molecule type" value="Genomic_DNA"/>
</dbReference>
<dbReference type="InterPro" id="IPR000719">
    <property type="entry name" value="Prot_kinase_dom"/>
</dbReference>
<dbReference type="InterPro" id="IPR011009">
    <property type="entry name" value="Kinase-like_dom_sf"/>
</dbReference>
<keyword evidence="2" id="KW-0472">Membrane</keyword>
<dbReference type="PROSITE" id="PS50011">
    <property type="entry name" value="PROTEIN_KINASE_DOM"/>
    <property type="match status" value="1"/>
</dbReference>
<comment type="similarity">
    <text evidence="1">Belongs to the protein kinase superfamily. ADCK protein kinase family.</text>
</comment>
<evidence type="ECO:0000313" key="4">
    <source>
        <dbReference type="EMBL" id="OGY55546.1"/>
    </source>
</evidence>
<dbReference type="GO" id="GO:0004672">
    <property type="term" value="F:protein kinase activity"/>
    <property type="evidence" value="ECO:0007669"/>
    <property type="project" value="InterPro"/>
</dbReference>
<feature type="domain" description="Protein kinase" evidence="3">
    <location>
        <begin position="128"/>
        <end position="498"/>
    </location>
</feature>
<accession>A0A1G1YUV0</accession>
<comment type="caution">
    <text evidence="4">The sequence shown here is derived from an EMBL/GenBank/DDBJ whole genome shotgun (WGS) entry which is preliminary data.</text>
</comment>